<dbReference type="InterPro" id="IPR032677">
    <property type="entry name" value="GTP_cyclohydro_II"/>
</dbReference>
<dbReference type="NCBIfam" id="NF001097">
    <property type="entry name" value="PRK00129.1"/>
    <property type="match status" value="1"/>
</dbReference>
<dbReference type="SUPFAM" id="SSF142695">
    <property type="entry name" value="RibA-like"/>
    <property type="match status" value="1"/>
</dbReference>
<gene>
    <name evidence="8" type="ORF">CTAYLR_008497</name>
</gene>
<reference evidence="8" key="1">
    <citation type="submission" date="2023-01" db="EMBL/GenBank/DDBJ databases">
        <title>Metagenome sequencing of chrysophaentin producing Chrysophaeum taylorii.</title>
        <authorList>
            <person name="Davison J."/>
            <person name="Bewley C."/>
        </authorList>
    </citation>
    <scope>NUCLEOTIDE SEQUENCE</scope>
    <source>
        <strain evidence="8">NIES-1699</strain>
    </source>
</reference>
<feature type="domain" description="GTP cyclohydrolase N-terminal" evidence="6">
    <location>
        <begin position="550"/>
        <end position="735"/>
    </location>
</feature>
<dbReference type="PANTHER" id="PTHR47259">
    <property type="match status" value="1"/>
</dbReference>
<evidence type="ECO:0000256" key="3">
    <source>
        <dbReference type="ARBA" id="ARBA00023134"/>
    </source>
</evidence>
<evidence type="ECO:0000259" key="7">
    <source>
        <dbReference type="Pfam" id="PF14681"/>
    </source>
</evidence>
<protein>
    <recommendedName>
        <fullName evidence="10">Uracil phosphoribosyltransferase</fullName>
    </recommendedName>
</protein>
<accession>A0AAD7UA70</accession>
<keyword evidence="2" id="KW-0378">Hydrolase</keyword>
<keyword evidence="9" id="KW-1185">Reference proteome</keyword>
<dbReference type="Pfam" id="PF12471">
    <property type="entry name" value="GTP_CH_N"/>
    <property type="match status" value="1"/>
</dbReference>
<dbReference type="CDD" id="cd00641">
    <property type="entry name" value="GTP_cyclohydro2"/>
    <property type="match status" value="1"/>
</dbReference>
<dbReference type="InterPro" id="IPR036144">
    <property type="entry name" value="RibA-like_sf"/>
</dbReference>
<sequence>MSLRCVGLCGVDDSVEPSLLSAIGSRWVRAELGVLFRPGLEGEPRYPTREWCEKVANVGKRTSPPLRLAAHLCGRAVDAVLAGDVRFVKETLVPWGFRRVQLNATRRNGCTRSNLSSAAGNVLLACEAVPEVEWIIQANDETKGLWERVVVGKKPNLSLLWDASCGTGRKLDMSGEGAPPSLDVACGYAGGLNPQTIVPTLQEIRRTETRAIWVDMESGLRSLVDGLDRFDVNKAWAVCAKIDEEGWDVVAPALVAPEPVPPTTRVSGHAVLAHKVTLLRDRRTKPREFRAIMREITFYLGYEVTAKMPTAARHDCVAPSGVFVGAGARLAARVALVPIMRAGLGMVEPMLDILPNAAVHQVGMFKRGGPFDRPIEYYSRLPKRRGCDLAIILDPVIATSRTVHAVVSKVEAWGAKRVVVVGVLASRQGLEALYADHPNVDVHVAQVDGCLTSDGEMLPGLGDPGDRLFGAPGSRLEEEEEQQQQQVSAPPSVDDPSSEEEVPSASRAYKRPRTTEDRPSTTVLGPIVDGDEDAIEPPIETLDAKDSATQLTTHDGSFGTNPARMNWGAKTAFERGPVVATTRHTLNRNAIGAHAGGYSIYRALAVASGGLDTSAVPKLGLTTPAARIGPHDSWTDETKIVTMDPWGHAISEGFGAWLRKGYDVRPTIAVTKAHVELPECKEAMRLNRLTPDGTVLAASGTSLVTKAAIEPVWYLPGVAARFGVDERVLRDSLFAETNSMYPELITRPDLKLFLPPIGGMTVYVWGDPDKISDSNVELTCRVHDECNGSDVFGSDICTCRPYLTHAIEECIKTAQRGGVGIVVYFRKEGRALGEVTKYLVYNMRKRQRGGDRAAEYFKCTQSVAGVTDTRFQALMPDVLHWLGIKKIHRFISMSDMKYEAITKTGIEIVERVEIPPELVPADAQVEIAAKVHHGYHGGKSYEVDADKVNQVKGRDYY</sequence>
<dbReference type="EMBL" id="JAQMWT010000447">
    <property type="protein sequence ID" value="KAJ8601146.1"/>
    <property type="molecule type" value="Genomic_DNA"/>
</dbReference>
<dbReference type="Gene3D" id="3.40.50.2020">
    <property type="match status" value="1"/>
</dbReference>
<feature type="compositionally biased region" description="Low complexity" evidence="4">
    <location>
        <begin position="483"/>
        <end position="495"/>
    </location>
</feature>
<dbReference type="InterPro" id="IPR000836">
    <property type="entry name" value="PRTase_dom"/>
</dbReference>
<dbReference type="GO" id="GO:0005525">
    <property type="term" value="F:GTP binding"/>
    <property type="evidence" value="ECO:0007669"/>
    <property type="project" value="UniProtKB-KW"/>
</dbReference>
<dbReference type="GO" id="GO:0009231">
    <property type="term" value="P:riboflavin biosynthetic process"/>
    <property type="evidence" value="ECO:0007669"/>
    <property type="project" value="InterPro"/>
</dbReference>
<dbReference type="SUPFAM" id="SSF53271">
    <property type="entry name" value="PRTase-like"/>
    <property type="match status" value="1"/>
</dbReference>
<comment type="caution">
    <text evidence="8">The sequence shown here is derived from an EMBL/GenBank/DDBJ whole genome shotgun (WGS) entry which is preliminary data.</text>
</comment>
<keyword evidence="1" id="KW-0547">Nucleotide-binding</keyword>
<dbReference type="Pfam" id="PF00925">
    <property type="entry name" value="GTP_cyclohydro2"/>
    <property type="match status" value="1"/>
</dbReference>
<evidence type="ECO:0000256" key="1">
    <source>
        <dbReference type="ARBA" id="ARBA00022741"/>
    </source>
</evidence>
<dbReference type="CDD" id="cd06223">
    <property type="entry name" value="PRTases_typeI"/>
    <property type="match status" value="1"/>
</dbReference>
<dbReference type="Gene3D" id="3.40.50.10990">
    <property type="entry name" value="GTP cyclohydrolase II"/>
    <property type="match status" value="1"/>
</dbReference>
<feature type="region of interest" description="Disordered" evidence="4">
    <location>
        <begin position="455"/>
        <end position="534"/>
    </location>
</feature>
<evidence type="ECO:0000259" key="6">
    <source>
        <dbReference type="Pfam" id="PF12471"/>
    </source>
</evidence>
<evidence type="ECO:0000256" key="2">
    <source>
        <dbReference type="ARBA" id="ARBA00022801"/>
    </source>
</evidence>
<proteinExistence type="predicted"/>
<organism evidence="8 9">
    <name type="scientific">Chrysophaeum taylorii</name>
    <dbReference type="NCBI Taxonomy" id="2483200"/>
    <lineage>
        <taxon>Eukaryota</taxon>
        <taxon>Sar</taxon>
        <taxon>Stramenopiles</taxon>
        <taxon>Ochrophyta</taxon>
        <taxon>Pelagophyceae</taxon>
        <taxon>Pelagomonadales</taxon>
        <taxon>Pelagomonadaceae</taxon>
        <taxon>Chrysophaeum</taxon>
    </lineage>
</organism>
<dbReference type="GO" id="GO:0003935">
    <property type="term" value="F:GTP cyclohydrolase II activity"/>
    <property type="evidence" value="ECO:0007669"/>
    <property type="project" value="InterPro"/>
</dbReference>
<evidence type="ECO:0000313" key="9">
    <source>
        <dbReference type="Proteomes" id="UP001230188"/>
    </source>
</evidence>
<name>A0AAD7UA70_9STRA</name>
<evidence type="ECO:0000313" key="8">
    <source>
        <dbReference type="EMBL" id="KAJ8601146.1"/>
    </source>
</evidence>
<dbReference type="NCBIfam" id="NF005536">
    <property type="entry name" value="PRK07198.1"/>
    <property type="match status" value="1"/>
</dbReference>
<feature type="domain" description="Phosphoribosyltransferase" evidence="7">
    <location>
        <begin position="267"/>
        <end position="470"/>
    </location>
</feature>
<evidence type="ECO:0000256" key="4">
    <source>
        <dbReference type="SAM" id="MobiDB-lite"/>
    </source>
</evidence>
<keyword evidence="3" id="KW-0342">GTP-binding</keyword>
<dbReference type="InterPro" id="IPR000926">
    <property type="entry name" value="RibA"/>
</dbReference>
<dbReference type="PANTHER" id="PTHR47259:SF2">
    <property type="entry name" value="URACIL-REGULATED PROTEIN 1"/>
    <property type="match status" value="1"/>
</dbReference>
<dbReference type="AlphaFoldDB" id="A0AAD7UA70"/>
<evidence type="ECO:0008006" key="10">
    <source>
        <dbReference type="Google" id="ProtNLM"/>
    </source>
</evidence>
<dbReference type="InterPro" id="IPR029057">
    <property type="entry name" value="PRTase-like"/>
</dbReference>
<feature type="domain" description="GTP cyclohydrolase II" evidence="5">
    <location>
        <begin position="764"/>
        <end position="912"/>
    </location>
</feature>
<dbReference type="Proteomes" id="UP001230188">
    <property type="component" value="Unassembled WGS sequence"/>
</dbReference>
<dbReference type="Pfam" id="PF14681">
    <property type="entry name" value="UPRTase"/>
    <property type="match status" value="1"/>
</dbReference>
<evidence type="ECO:0000259" key="5">
    <source>
        <dbReference type="Pfam" id="PF00925"/>
    </source>
</evidence>
<dbReference type="InterPro" id="IPR022163">
    <property type="entry name" value="GTP_CH_N"/>
</dbReference>